<gene>
    <name evidence="1" type="ORF">SOO65_01140</name>
</gene>
<dbReference type="Proteomes" id="UP001324634">
    <property type="component" value="Chromosome"/>
</dbReference>
<dbReference type="EMBL" id="CP139487">
    <property type="protein sequence ID" value="WPU65347.1"/>
    <property type="molecule type" value="Genomic_DNA"/>
</dbReference>
<dbReference type="KEGG" id="psti:SOO65_01140"/>
<keyword evidence="2" id="KW-1185">Reference proteome</keyword>
<name>A0AAX4HPX3_9BACT</name>
<organism evidence="1 2">
    <name type="scientific">Peredibacter starrii</name>
    <dbReference type="NCBI Taxonomy" id="28202"/>
    <lineage>
        <taxon>Bacteria</taxon>
        <taxon>Pseudomonadati</taxon>
        <taxon>Bdellovibrionota</taxon>
        <taxon>Bacteriovoracia</taxon>
        <taxon>Bacteriovoracales</taxon>
        <taxon>Bacteriovoracaceae</taxon>
        <taxon>Peredibacter</taxon>
    </lineage>
</organism>
<dbReference type="AlphaFoldDB" id="A0AAX4HPX3"/>
<proteinExistence type="predicted"/>
<protein>
    <submittedName>
        <fullName evidence="1">Uncharacterized protein</fullName>
    </submittedName>
</protein>
<reference evidence="1 2" key="1">
    <citation type="submission" date="2023-11" db="EMBL/GenBank/DDBJ databases">
        <title>Peredibacter starrii A3.12.</title>
        <authorList>
            <person name="Mitchell R.J."/>
        </authorList>
    </citation>
    <scope>NUCLEOTIDE SEQUENCE [LARGE SCALE GENOMIC DNA]</scope>
    <source>
        <strain evidence="1 2">A3.12</strain>
    </source>
</reference>
<sequence length="63" mass="7114">MKSQKHNEGELKEVSVKIEKQVALDLDTMSKNTGIPVADLVVIALKRFRSSHSDYLKQTPMTE</sequence>
<dbReference type="RefSeq" id="WP_321395639.1">
    <property type="nucleotide sequence ID" value="NZ_CP139487.1"/>
</dbReference>
<evidence type="ECO:0000313" key="1">
    <source>
        <dbReference type="EMBL" id="WPU65347.1"/>
    </source>
</evidence>
<accession>A0AAX4HPX3</accession>
<evidence type="ECO:0000313" key="2">
    <source>
        <dbReference type="Proteomes" id="UP001324634"/>
    </source>
</evidence>